<keyword evidence="2" id="KW-1185">Reference proteome</keyword>
<organism evidence="1 2">
    <name type="scientific">Alternaria burnsii</name>
    <dbReference type="NCBI Taxonomy" id="1187904"/>
    <lineage>
        <taxon>Eukaryota</taxon>
        <taxon>Fungi</taxon>
        <taxon>Dikarya</taxon>
        <taxon>Ascomycota</taxon>
        <taxon>Pezizomycotina</taxon>
        <taxon>Dothideomycetes</taxon>
        <taxon>Pleosporomycetidae</taxon>
        <taxon>Pleosporales</taxon>
        <taxon>Pleosporineae</taxon>
        <taxon>Pleosporaceae</taxon>
        <taxon>Alternaria</taxon>
        <taxon>Alternaria sect. Alternaria</taxon>
    </lineage>
</organism>
<name>A0A8H7AX22_9PLEO</name>
<reference evidence="1" key="2">
    <citation type="submission" date="2020-08" db="EMBL/GenBank/DDBJ databases">
        <title>Draft Genome Sequence of Cumin Blight Pathogen Alternaria burnsii.</title>
        <authorList>
            <person name="Feng Z."/>
        </authorList>
    </citation>
    <scope>NUCLEOTIDE SEQUENCE</scope>
    <source>
        <strain evidence="1">CBS107.38</strain>
    </source>
</reference>
<dbReference type="RefSeq" id="XP_038781292.1">
    <property type="nucleotide sequence ID" value="XM_038936082.1"/>
</dbReference>
<gene>
    <name evidence="1" type="ORF">GT037_011035</name>
</gene>
<proteinExistence type="predicted"/>
<evidence type="ECO:0000313" key="2">
    <source>
        <dbReference type="Proteomes" id="UP000596902"/>
    </source>
</evidence>
<protein>
    <submittedName>
        <fullName evidence="1">Uncharacterized protein</fullName>
    </submittedName>
</protein>
<dbReference type="Proteomes" id="UP000596902">
    <property type="component" value="Unassembled WGS sequence"/>
</dbReference>
<dbReference type="GeneID" id="62209260"/>
<comment type="caution">
    <text evidence="1">The sequence shown here is derived from an EMBL/GenBank/DDBJ whole genome shotgun (WGS) entry which is preliminary data.</text>
</comment>
<dbReference type="AlphaFoldDB" id="A0A8H7AX22"/>
<reference evidence="1" key="1">
    <citation type="submission" date="2020-01" db="EMBL/GenBank/DDBJ databases">
        <authorList>
            <person name="Feng Z.H.Z."/>
        </authorList>
    </citation>
    <scope>NUCLEOTIDE SEQUENCE</scope>
    <source>
        <strain evidence="1">CBS107.38</strain>
    </source>
</reference>
<accession>A0A8H7AX22</accession>
<evidence type="ECO:0000313" key="1">
    <source>
        <dbReference type="EMBL" id="KAF7670907.1"/>
    </source>
</evidence>
<sequence>MREWTGARDPAQCLTSRWRFSDDVRIPETATTRWRPKACIHFQQTPSAASGFGEESRAMVRVREVTRLASFLSSSMLSHASRFSLAHNPRLSSVNTLTVHANF</sequence>
<dbReference type="EMBL" id="JAAABM010000027">
    <property type="protein sequence ID" value="KAF7670907.1"/>
    <property type="molecule type" value="Genomic_DNA"/>
</dbReference>